<sequence length="243" mass="28208">MSLTTVWVPTRELFQALYLDEVTSSDHVDEYCAICYEGYDSTTHKAVKLSKAQGSCGHIFGEECILEWVGTRTGCSNPYSCPICRHDLIQDIYYEVPDYWWYPQVITSSDLVFMAGEMRDHVWELMKPARERIKIIKSIRFTPILGDGSLLTWKHKGWDVGIFNHCKLSIKKSTLLTWLPSYFPRDAFSDQQWESLTRIFHMIVVSYGGKIWEGEEAARGMNVEIRIHAVRLLRGVFEEWIPV</sequence>
<evidence type="ECO:0000256" key="1">
    <source>
        <dbReference type="PROSITE-ProRule" id="PRU00175"/>
    </source>
</evidence>
<dbReference type="SUPFAM" id="SSF57850">
    <property type="entry name" value="RING/U-box"/>
    <property type="match status" value="1"/>
</dbReference>
<protein>
    <recommendedName>
        <fullName evidence="2">RING-type domain-containing protein</fullName>
    </recommendedName>
</protein>
<proteinExistence type="predicted"/>
<dbReference type="Proteomes" id="UP000799757">
    <property type="component" value="Unassembled WGS sequence"/>
</dbReference>
<dbReference type="PROSITE" id="PS50089">
    <property type="entry name" value="ZF_RING_2"/>
    <property type="match status" value="1"/>
</dbReference>
<dbReference type="AlphaFoldDB" id="A0A6A6X075"/>
<name>A0A6A6X075_9PLEO</name>
<feature type="domain" description="RING-type" evidence="2">
    <location>
        <begin position="32"/>
        <end position="85"/>
    </location>
</feature>
<dbReference type="OrthoDB" id="3689221at2759"/>
<keyword evidence="1" id="KW-0863">Zinc-finger</keyword>
<evidence type="ECO:0000313" key="3">
    <source>
        <dbReference type="EMBL" id="KAF2789595.1"/>
    </source>
</evidence>
<dbReference type="GO" id="GO:0008270">
    <property type="term" value="F:zinc ion binding"/>
    <property type="evidence" value="ECO:0007669"/>
    <property type="project" value="UniProtKB-KW"/>
</dbReference>
<organism evidence="3 4">
    <name type="scientific">Melanomma pulvis-pyrius CBS 109.77</name>
    <dbReference type="NCBI Taxonomy" id="1314802"/>
    <lineage>
        <taxon>Eukaryota</taxon>
        <taxon>Fungi</taxon>
        <taxon>Dikarya</taxon>
        <taxon>Ascomycota</taxon>
        <taxon>Pezizomycotina</taxon>
        <taxon>Dothideomycetes</taxon>
        <taxon>Pleosporomycetidae</taxon>
        <taxon>Pleosporales</taxon>
        <taxon>Melanommataceae</taxon>
        <taxon>Melanomma</taxon>
    </lineage>
</organism>
<dbReference type="Gene3D" id="3.30.40.10">
    <property type="entry name" value="Zinc/RING finger domain, C3HC4 (zinc finger)"/>
    <property type="match status" value="1"/>
</dbReference>
<accession>A0A6A6X075</accession>
<evidence type="ECO:0000313" key="4">
    <source>
        <dbReference type="Proteomes" id="UP000799757"/>
    </source>
</evidence>
<keyword evidence="1" id="KW-0479">Metal-binding</keyword>
<keyword evidence="4" id="KW-1185">Reference proteome</keyword>
<dbReference type="InterPro" id="IPR013083">
    <property type="entry name" value="Znf_RING/FYVE/PHD"/>
</dbReference>
<dbReference type="InterPro" id="IPR001841">
    <property type="entry name" value="Znf_RING"/>
</dbReference>
<dbReference type="Pfam" id="PF13639">
    <property type="entry name" value="zf-RING_2"/>
    <property type="match status" value="1"/>
</dbReference>
<keyword evidence="1" id="KW-0862">Zinc</keyword>
<gene>
    <name evidence="3" type="ORF">K505DRAFT_420379</name>
</gene>
<evidence type="ECO:0000259" key="2">
    <source>
        <dbReference type="PROSITE" id="PS50089"/>
    </source>
</evidence>
<reference evidence="3" key="1">
    <citation type="journal article" date="2020" name="Stud. Mycol.">
        <title>101 Dothideomycetes genomes: a test case for predicting lifestyles and emergence of pathogens.</title>
        <authorList>
            <person name="Haridas S."/>
            <person name="Albert R."/>
            <person name="Binder M."/>
            <person name="Bloem J."/>
            <person name="Labutti K."/>
            <person name="Salamov A."/>
            <person name="Andreopoulos B."/>
            <person name="Baker S."/>
            <person name="Barry K."/>
            <person name="Bills G."/>
            <person name="Bluhm B."/>
            <person name="Cannon C."/>
            <person name="Castanera R."/>
            <person name="Culley D."/>
            <person name="Daum C."/>
            <person name="Ezra D."/>
            <person name="Gonzalez J."/>
            <person name="Henrissat B."/>
            <person name="Kuo A."/>
            <person name="Liang C."/>
            <person name="Lipzen A."/>
            <person name="Lutzoni F."/>
            <person name="Magnuson J."/>
            <person name="Mondo S."/>
            <person name="Nolan M."/>
            <person name="Ohm R."/>
            <person name="Pangilinan J."/>
            <person name="Park H.-J."/>
            <person name="Ramirez L."/>
            <person name="Alfaro M."/>
            <person name="Sun H."/>
            <person name="Tritt A."/>
            <person name="Yoshinaga Y."/>
            <person name="Zwiers L.-H."/>
            <person name="Turgeon B."/>
            <person name="Goodwin S."/>
            <person name="Spatafora J."/>
            <person name="Crous P."/>
            <person name="Grigoriev I."/>
        </authorList>
    </citation>
    <scope>NUCLEOTIDE SEQUENCE</scope>
    <source>
        <strain evidence="3">CBS 109.77</strain>
    </source>
</reference>
<dbReference type="EMBL" id="MU002126">
    <property type="protein sequence ID" value="KAF2789595.1"/>
    <property type="molecule type" value="Genomic_DNA"/>
</dbReference>